<dbReference type="AlphaFoldDB" id="A0A5S4WYV0"/>
<reference evidence="1 2" key="1">
    <citation type="submission" date="2019-08" db="EMBL/GenBank/DDBJ databases">
        <title>Bradyrhizobium hipponensis sp. nov., a rhizobium isolated from a Lupinus angustifolius root nodule in Tunisia.</title>
        <authorList>
            <person name="Off K."/>
            <person name="Rejili M."/>
            <person name="Mars M."/>
            <person name="Brachmann A."/>
            <person name="Marin M."/>
        </authorList>
    </citation>
    <scope>NUCLEOTIDE SEQUENCE [LARGE SCALE GENOMIC DNA]</scope>
    <source>
        <strain evidence="1 2">CTAW11</strain>
    </source>
</reference>
<proteinExistence type="predicted"/>
<protein>
    <submittedName>
        <fullName evidence="1">Uncharacterized protein</fullName>
    </submittedName>
</protein>
<sequence length="100" mass="11190">MSTKSQRKATRTHRRRAAARGLVRVEVQAAKKDASLIRALAETLRDKPERAAALRSTLASALLNPEVRTAFDVFGSELPDDAFEGVFDQPRRDGWREVDL</sequence>
<organism evidence="1 2">
    <name type="scientific">Bradyrhizobium cytisi</name>
    <dbReference type="NCBI Taxonomy" id="515489"/>
    <lineage>
        <taxon>Bacteria</taxon>
        <taxon>Pseudomonadati</taxon>
        <taxon>Pseudomonadota</taxon>
        <taxon>Alphaproteobacteria</taxon>
        <taxon>Hyphomicrobiales</taxon>
        <taxon>Nitrobacteraceae</taxon>
        <taxon>Bradyrhizobium</taxon>
    </lineage>
</organism>
<comment type="caution">
    <text evidence="1">The sequence shown here is derived from an EMBL/GenBank/DDBJ whole genome shotgun (WGS) entry which is preliminary data.</text>
</comment>
<evidence type="ECO:0000313" key="2">
    <source>
        <dbReference type="Proteomes" id="UP000324853"/>
    </source>
</evidence>
<dbReference type="Proteomes" id="UP000324853">
    <property type="component" value="Unassembled WGS sequence"/>
</dbReference>
<gene>
    <name evidence="1" type="ORF">FXB38_21465</name>
</gene>
<keyword evidence="2" id="KW-1185">Reference proteome</keyword>
<evidence type="ECO:0000313" key="1">
    <source>
        <dbReference type="EMBL" id="TYL82319.1"/>
    </source>
</evidence>
<dbReference type="RefSeq" id="WP_148752974.1">
    <property type="nucleotide sequence ID" value="NZ_VSSR01000034.1"/>
</dbReference>
<dbReference type="EMBL" id="VSSR01000034">
    <property type="protein sequence ID" value="TYL82319.1"/>
    <property type="molecule type" value="Genomic_DNA"/>
</dbReference>
<dbReference type="OrthoDB" id="8243039at2"/>
<name>A0A5S4WYV0_9BRAD</name>
<accession>A0A5S4WYV0</accession>